<evidence type="ECO:0000256" key="4">
    <source>
        <dbReference type="SAM" id="MobiDB-lite"/>
    </source>
</evidence>
<keyword evidence="5" id="KW-0472">Membrane</keyword>
<feature type="domain" description="Signal transduction histidine kinase subgroup 3 dimerisation and phosphoacceptor" evidence="6">
    <location>
        <begin position="207"/>
        <end position="271"/>
    </location>
</feature>
<dbReference type="Gene3D" id="1.20.5.1930">
    <property type="match status" value="1"/>
</dbReference>
<dbReference type="EC" id="2.7.13.3" evidence="7"/>
<dbReference type="GO" id="GO:0016020">
    <property type="term" value="C:membrane"/>
    <property type="evidence" value="ECO:0007669"/>
    <property type="project" value="InterPro"/>
</dbReference>
<evidence type="ECO:0000259" key="6">
    <source>
        <dbReference type="Pfam" id="PF07730"/>
    </source>
</evidence>
<dbReference type="SUPFAM" id="SSF55874">
    <property type="entry name" value="ATPase domain of HSP90 chaperone/DNA topoisomerase II/histidine kinase"/>
    <property type="match status" value="1"/>
</dbReference>
<feature type="transmembrane region" description="Helical" evidence="5">
    <location>
        <begin position="93"/>
        <end position="122"/>
    </location>
</feature>
<dbReference type="Pfam" id="PF07730">
    <property type="entry name" value="HisKA_3"/>
    <property type="match status" value="1"/>
</dbReference>
<feature type="transmembrane region" description="Helical" evidence="5">
    <location>
        <begin position="134"/>
        <end position="154"/>
    </location>
</feature>
<proteinExistence type="predicted"/>
<keyword evidence="5" id="KW-0812">Transmembrane</keyword>
<dbReference type="CDD" id="cd16917">
    <property type="entry name" value="HATPase_UhpB-NarQ-NarX-like"/>
    <property type="match status" value="1"/>
</dbReference>
<name>A0A7W8VFE6_9ACTN</name>
<dbReference type="PANTHER" id="PTHR24421">
    <property type="entry name" value="NITRATE/NITRITE SENSOR PROTEIN NARX-RELATED"/>
    <property type="match status" value="1"/>
</dbReference>
<dbReference type="Proteomes" id="UP000572635">
    <property type="component" value="Unassembled WGS sequence"/>
</dbReference>
<evidence type="ECO:0000256" key="5">
    <source>
        <dbReference type="SAM" id="Phobius"/>
    </source>
</evidence>
<dbReference type="GO" id="GO:0000155">
    <property type="term" value="F:phosphorelay sensor kinase activity"/>
    <property type="evidence" value="ECO:0007669"/>
    <property type="project" value="InterPro"/>
</dbReference>
<organism evidence="7 8">
    <name type="scientific">Nocardiopsis composta</name>
    <dbReference type="NCBI Taxonomy" id="157465"/>
    <lineage>
        <taxon>Bacteria</taxon>
        <taxon>Bacillati</taxon>
        <taxon>Actinomycetota</taxon>
        <taxon>Actinomycetes</taxon>
        <taxon>Streptosporangiales</taxon>
        <taxon>Nocardiopsidaceae</taxon>
        <taxon>Nocardiopsis</taxon>
    </lineage>
</organism>
<gene>
    <name evidence="7" type="ORF">HDA36_004406</name>
</gene>
<feature type="transmembrane region" description="Helical" evidence="5">
    <location>
        <begin position="57"/>
        <end position="81"/>
    </location>
</feature>
<dbReference type="RefSeq" id="WP_184394839.1">
    <property type="nucleotide sequence ID" value="NZ_BAAAJD010000004.1"/>
</dbReference>
<feature type="region of interest" description="Disordered" evidence="4">
    <location>
        <begin position="397"/>
        <end position="429"/>
    </location>
</feature>
<evidence type="ECO:0000256" key="3">
    <source>
        <dbReference type="ARBA" id="ARBA00023012"/>
    </source>
</evidence>
<keyword evidence="5" id="KW-1133">Transmembrane helix</keyword>
<dbReference type="EMBL" id="JACHDB010000001">
    <property type="protein sequence ID" value="MBB5434322.1"/>
    <property type="molecule type" value="Genomic_DNA"/>
</dbReference>
<feature type="transmembrane region" description="Helical" evidence="5">
    <location>
        <begin position="161"/>
        <end position="186"/>
    </location>
</feature>
<accession>A0A7W8VFE6</accession>
<reference evidence="7 8" key="1">
    <citation type="submission" date="2020-08" db="EMBL/GenBank/DDBJ databases">
        <title>Sequencing the genomes of 1000 actinobacteria strains.</title>
        <authorList>
            <person name="Klenk H.-P."/>
        </authorList>
    </citation>
    <scope>NUCLEOTIDE SEQUENCE [LARGE SCALE GENOMIC DNA]</scope>
    <source>
        <strain evidence="7 8">DSM 44551</strain>
    </source>
</reference>
<sequence length="429" mass="46183">MTSVHEAADPAGGRDHFDRRLRVAGWTVIGMLLFVSLQVPFYAVALVVTVAEVPWGMAFWLGIAGVVLSVVLSVLLSWMLIDRVRHGLQDRPWLYWGTFALTVLTILLVGVFGWTMLIAAVWWSVAAVAGKRRWTVIGTLVLLALPWAVVAFVPDPPWLEVLLVVAASVVWGLLVMFGNVSCLWLWDLAKDALAGREAQTRLAVSEERLRFARDMHDLLGHSLSGIAVKSELAARLAERDPARAAAEMRQVQGSAREALREVRMAVSGYRRIDLAEELNNVRGVLVAAGARCDVSGRAEDVPAELRTLAAWVVREAGTNVVRHSAANRCDITLRRGERTVTVEVYNDGVAAGPEPRRGNGVTGLAERVAAVGGSLSASRSGADGFLLRAVLPVASGGDRERIAPGAGGTAASAGPEQEQDREESREEAG</sequence>
<dbReference type="InterPro" id="IPR011712">
    <property type="entry name" value="Sig_transdc_His_kin_sub3_dim/P"/>
</dbReference>
<evidence type="ECO:0000313" key="8">
    <source>
        <dbReference type="Proteomes" id="UP000572635"/>
    </source>
</evidence>
<dbReference type="InterPro" id="IPR050482">
    <property type="entry name" value="Sensor_HK_TwoCompSys"/>
</dbReference>
<dbReference type="PANTHER" id="PTHR24421:SF63">
    <property type="entry name" value="SENSOR HISTIDINE KINASE DESK"/>
    <property type="match status" value="1"/>
</dbReference>
<evidence type="ECO:0000313" key="7">
    <source>
        <dbReference type="EMBL" id="MBB5434322.1"/>
    </source>
</evidence>
<keyword evidence="2 7" id="KW-0418">Kinase</keyword>
<comment type="caution">
    <text evidence="7">The sequence shown here is derived from an EMBL/GenBank/DDBJ whole genome shotgun (WGS) entry which is preliminary data.</text>
</comment>
<dbReference type="InterPro" id="IPR036890">
    <property type="entry name" value="HATPase_C_sf"/>
</dbReference>
<protein>
    <submittedName>
        <fullName evidence="7">Two-component system sensor histidine kinase DesK</fullName>
        <ecNumber evidence="7">2.7.13.3</ecNumber>
    </submittedName>
</protein>
<keyword evidence="8" id="KW-1185">Reference proteome</keyword>
<evidence type="ECO:0000256" key="1">
    <source>
        <dbReference type="ARBA" id="ARBA00022679"/>
    </source>
</evidence>
<feature type="transmembrane region" description="Helical" evidence="5">
    <location>
        <begin position="23"/>
        <end position="51"/>
    </location>
</feature>
<dbReference type="Gene3D" id="3.30.565.10">
    <property type="entry name" value="Histidine kinase-like ATPase, C-terminal domain"/>
    <property type="match status" value="1"/>
</dbReference>
<dbReference type="AlphaFoldDB" id="A0A7W8VFE6"/>
<keyword evidence="1 7" id="KW-0808">Transferase</keyword>
<evidence type="ECO:0000256" key="2">
    <source>
        <dbReference type="ARBA" id="ARBA00022777"/>
    </source>
</evidence>
<dbReference type="GO" id="GO:0046983">
    <property type="term" value="F:protein dimerization activity"/>
    <property type="evidence" value="ECO:0007669"/>
    <property type="project" value="InterPro"/>
</dbReference>
<keyword evidence="3" id="KW-0902">Two-component regulatory system</keyword>